<comment type="similarity">
    <text evidence="1">Belongs to the PC-esterase family. TBL subfamily.</text>
</comment>
<accession>A0A164VQK9</accession>
<dbReference type="Gene3D" id="3.40.33.10">
    <property type="entry name" value="CAP"/>
    <property type="match status" value="1"/>
</dbReference>
<dbReference type="PANTHER" id="PTHR32285:SF12">
    <property type="entry name" value="PROTEIN TRICHOME BIREFRINGENCE-LIKE 13"/>
    <property type="match status" value="1"/>
</dbReference>
<gene>
    <name evidence="8" type="ORF">DCAR_021929</name>
</gene>
<dbReference type="Pfam" id="PF00188">
    <property type="entry name" value="CAP"/>
    <property type="match status" value="1"/>
</dbReference>
<name>A0A164VQK9_DAUCS</name>
<dbReference type="PANTHER" id="PTHR32285">
    <property type="entry name" value="PROTEIN TRICHOME BIREFRINGENCE-LIKE 9-RELATED"/>
    <property type="match status" value="1"/>
</dbReference>
<evidence type="ECO:0000256" key="3">
    <source>
        <dbReference type="ARBA" id="ARBA00022729"/>
    </source>
</evidence>
<keyword evidence="5" id="KW-1015">Disulfide bond</keyword>
<dbReference type="AlphaFoldDB" id="A0A164VQK9"/>
<evidence type="ECO:0000256" key="5">
    <source>
        <dbReference type="ARBA" id="ARBA00023157"/>
    </source>
</evidence>
<dbReference type="FunFam" id="3.40.33.10:FF:000006">
    <property type="entry name" value="Putative pathogenesis-related protein 1"/>
    <property type="match status" value="1"/>
</dbReference>
<evidence type="ECO:0000256" key="4">
    <source>
        <dbReference type="ARBA" id="ARBA00022821"/>
    </source>
</evidence>
<dbReference type="InterPro" id="IPR026057">
    <property type="entry name" value="TBL_C"/>
</dbReference>
<dbReference type="STRING" id="79200.A0A164VQK9"/>
<feature type="domain" description="SCP" evidence="7">
    <location>
        <begin position="267"/>
        <end position="399"/>
    </location>
</feature>
<dbReference type="GO" id="GO:0098542">
    <property type="term" value="P:defense response to other organism"/>
    <property type="evidence" value="ECO:0007669"/>
    <property type="project" value="UniProtKB-ARBA"/>
</dbReference>
<proteinExistence type="inferred from homology"/>
<reference evidence="8" key="1">
    <citation type="journal article" date="2016" name="Nat. Genet.">
        <title>A high-quality carrot genome assembly provides new insights into carotenoid accumulation and asterid genome evolution.</title>
        <authorList>
            <person name="Iorizzo M."/>
            <person name="Ellison S."/>
            <person name="Senalik D."/>
            <person name="Zeng P."/>
            <person name="Satapoomin P."/>
            <person name="Huang J."/>
            <person name="Bowman M."/>
            <person name="Iovene M."/>
            <person name="Sanseverino W."/>
            <person name="Cavagnaro P."/>
            <person name="Yildiz M."/>
            <person name="Macko-Podgorni A."/>
            <person name="Moranska E."/>
            <person name="Grzebelus E."/>
            <person name="Grzebelus D."/>
            <person name="Ashrafi H."/>
            <person name="Zheng Z."/>
            <person name="Cheng S."/>
            <person name="Spooner D."/>
            <person name="Van Deynze A."/>
            <person name="Simon P."/>
        </authorList>
    </citation>
    <scope>NUCLEOTIDE SEQUENCE [LARGE SCALE GENOMIC DNA]</scope>
    <source>
        <tissue evidence="8">Leaf</tissue>
    </source>
</reference>
<dbReference type="InterPro" id="IPR035940">
    <property type="entry name" value="CAP_sf"/>
</dbReference>
<dbReference type="CDD" id="cd05381">
    <property type="entry name" value="CAP_PR-1"/>
    <property type="match status" value="1"/>
</dbReference>
<comment type="caution">
    <text evidence="8">The sequence shown here is derived from an EMBL/GenBank/DDBJ whole genome shotgun (WGS) entry which is preliminary data.</text>
</comment>
<organism evidence="8">
    <name type="scientific">Daucus carota subsp. sativus</name>
    <name type="common">Carrot</name>
    <dbReference type="NCBI Taxonomy" id="79200"/>
    <lineage>
        <taxon>Eukaryota</taxon>
        <taxon>Viridiplantae</taxon>
        <taxon>Streptophyta</taxon>
        <taxon>Embryophyta</taxon>
        <taxon>Tracheophyta</taxon>
        <taxon>Spermatophyta</taxon>
        <taxon>Magnoliopsida</taxon>
        <taxon>eudicotyledons</taxon>
        <taxon>Gunneridae</taxon>
        <taxon>Pentapetalae</taxon>
        <taxon>asterids</taxon>
        <taxon>campanulids</taxon>
        <taxon>Apiales</taxon>
        <taxon>Apiaceae</taxon>
        <taxon>Apioideae</taxon>
        <taxon>Scandiceae</taxon>
        <taxon>Daucinae</taxon>
        <taxon>Daucus</taxon>
        <taxon>Daucus sect. Daucus</taxon>
    </lineage>
</organism>
<dbReference type="InterPro" id="IPR014044">
    <property type="entry name" value="CAP_dom"/>
</dbReference>
<dbReference type="OMA" id="VELWINE"/>
<dbReference type="EMBL" id="LNRQ01000006">
    <property type="protein sequence ID" value="KZM90706.1"/>
    <property type="molecule type" value="Genomic_DNA"/>
</dbReference>
<evidence type="ECO:0000256" key="1">
    <source>
        <dbReference type="ARBA" id="ARBA00007727"/>
    </source>
</evidence>
<dbReference type="InterPro" id="IPR001283">
    <property type="entry name" value="CRISP-related"/>
</dbReference>
<dbReference type="GO" id="GO:0005794">
    <property type="term" value="C:Golgi apparatus"/>
    <property type="evidence" value="ECO:0007669"/>
    <property type="project" value="TreeGrafter"/>
</dbReference>
<keyword evidence="4" id="KW-0611">Plant defense</keyword>
<evidence type="ECO:0000259" key="7">
    <source>
        <dbReference type="SMART" id="SM00198"/>
    </source>
</evidence>
<dbReference type="GO" id="GO:0005576">
    <property type="term" value="C:extracellular region"/>
    <property type="evidence" value="ECO:0007669"/>
    <property type="project" value="InterPro"/>
</dbReference>
<keyword evidence="6" id="KW-0568">Pathogenesis-related protein</keyword>
<keyword evidence="3" id="KW-0732">Signal</keyword>
<dbReference type="PRINTS" id="PR00837">
    <property type="entry name" value="V5TPXLIKE"/>
</dbReference>
<dbReference type="InterPro" id="IPR029962">
    <property type="entry name" value="TBL"/>
</dbReference>
<dbReference type="Gramene" id="KZM90706">
    <property type="protein sequence ID" value="KZM90706"/>
    <property type="gene ID" value="DCAR_021929"/>
</dbReference>
<dbReference type="SMART" id="SM00198">
    <property type="entry name" value="SCP"/>
    <property type="match status" value="1"/>
</dbReference>
<evidence type="ECO:0000256" key="6">
    <source>
        <dbReference type="ARBA" id="ARBA00023265"/>
    </source>
</evidence>
<dbReference type="GO" id="GO:0016413">
    <property type="term" value="F:O-acetyltransferase activity"/>
    <property type="evidence" value="ECO:0007669"/>
    <property type="project" value="InterPro"/>
</dbReference>
<dbReference type="Pfam" id="PF13839">
    <property type="entry name" value="PC-Esterase"/>
    <property type="match status" value="1"/>
</dbReference>
<dbReference type="InterPro" id="IPR018244">
    <property type="entry name" value="Allrgn_V5/Tpx1_CS"/>
</dbReference>
<dbReference type="PROSITE" id="PS01009">
    <property type="entry name" value="CRISP_1"/>
    <property type="match status" value="1"/>
</dbReference>
<protein>
    <recommendedName>
        <fullName evidence="7">SCP domain-containing protein</fullName>
    </recommendedName>
</protein>
<evidence type="ECO:0000313" key="8">
    <source>
        <dbReference type="EMBL" id="KZM90706.1"/>
    </source>
</evidence>
<evidence type="ECO:0000256" key="2">
    <source>
        <dbReference type="ARBA" id="ARBA00009923"/>
    </source>
</evidence>
<comment type="similarity">
    <text evidence="2">Belongs to the CRISP family.</text>
</comment>
<sequence>MFVSLFCTLKRVSGEVRKWRPVGADRGFTFLQYNLTIAYHRTNLLARYGSWLASDSNGKLESLGYKEGYRVDVDVPDGTWAEAPTFHDILILNTGHWWWAPSKFDPVKSPMLFFEKGLPLVPPVSPDVGLDMVLRHMTSFVERKSRPGTVLFFRTQSPRHFEGGDWDQGGSCQRLQPLMPQQVEELFALKNNATNVETRLVNQHLYKALKSSTFHVLDITHMSEYRADAHPSTSGGKKHDDCMHWCLPGLTDVWNDLFIAQLKRGQNSEQDYLDAHNKARAEVGVGPMTWDVTVAAYALNYTNLRARDCNLIHSNGRYGENLAKGTGSFTGTDAVELWINEKIYYNNASNTCARDQVCGHYTQVVWRSSIRLGCARVLCSNGLWWFVTCSYDPPGNIIVIGSSSTLGKRASIWKILVLSLTILTIIIS</sequence>
<dbReference type="SUPFAM" id="SSF55797">
    <property type="entry name" value="PR-1-like"/>
    <property type="match status" value="1"/>
</dbReference>
<dbReference type="PROSITE" id="PS01010">
    <property type="entry name" value="CRISP_2"/>
    <property type="match status" value="1"/>
</dbReference>